<dbReference type="Gene3D" id="3.50.50.60">
    <property type="entry name" value="FAD/NAD(P)-binding domain"/>
    <property type="match status" value="1"/>
</dbReference>
<dbReference type="SUPFAM" id="SSF51905">
    <property type="entry name" value="FAD/NAD(P)-binding domain"/>
    <property type="match status" value="1"/>
</dbReference>
<evidence type="ECO:0000256" key="1">
    <source>
        <dbReference type="SAM" id="MobiDB-lite"/>
    </source>
</evidence>
<keyword evidence="3" id="KW-1185">Reference proteome</keyword>
<feature type="region of interest" description="Disordered" evidence="1">
    <location>
        <begin position="1"/>
        <end position="28"/>
    </location>
</feature>
<organism evidence="2 3">
    <name type="scientific">Aphanomyces invadans</name>
    <dbReference type="NCBI Taxonomy" id="157072"/>
    <lineage>
        <taxon>Eukaryota</taxon>
        <taxon>Sar</taxon>
        <taxon>Stramenopiles</taxon>
        <taxon>Oomycota</taxon>
        <taxon>Saprolegniomycetes</taxon>
        <taxon>Saprolegniales</taxon>
        <taxon>Verrucalvaceae</taxon>
        <taxon>Aphanomyces</taxon>
    </lineage>
</organism>
<dbReference type="InterPro" id="IPR036188">
    <property type="entry name" value="FAD/NAD-bd_sf"/>
</dbReference>
<gene>
    <name evidence="2" type="ORF">DYB32_009556</name>
</gene>
<feature type="compositionally biased region" description="Polar residues" evidence="1">
    <location>
        <begin position="1"/>
        <end position="19"/>
    </location>
</feature>
<protein>
    <recommendedName>
        <fullName evidence="4">FAD-dependent oxidoreductase 2 FAD binding domain-containing protein</fullName>
    </recommendedName>
</protein>
<dbReference type="EMBL" id="QUSY01002145">
    <property type="protein sequence ID" value="RHY22246.1"/>
    <property type="molecule type" value="Genomic_DNA"/>
</dbReference>
<dbReference type="AlphaFoldDB" id="A0A418AI48"/>
<reference evidence="2 3" key="1">
    <citation type="submission" date="2018-08" db="EMBL/GenBank/DDBJ databases">
        <title>Aphanomyces genome sequencing and annotation.</title>
        <authorList>
            <person name="Minardi D."/>
            <person name="Oidtmann B."/>
            <person name="Van Der Giezen M."/>
            <person name="Studholme D.J."/>
        </authorList>
    </citation>
    <scope>NUCLEOTIDE SEQUENCE [LARGE SCALE GENOMIC DNA]</scope>
    <source>
        <strain evidence="2 3">NJM0002</strain>
    </source>
</reference>
<feature type="non-terminal residue" evidence="2">
    <location>
        <position position="89"/>
    </location>
</feature>
<proteinExistence type="predicted"/>
<dbReference type="Proteomes" id="UP000285060">
    <property type="component" value="Unassembled WGS sequence"/>
</dbReference>
<name>A0A418AI48_9STRA</name>
<comment type="caution">
    <text evidence="2">The sequence shown here is derived from an EMBL/GenBank/DDBJ whole genome shotgun (WGS) entry which is preliminary data.</text>
</comment>
<sequence length="89" mass="9336">MTPKTTSNSAINTTQTTPRRFSRAGKSNDYTVPTNLYVTVNSEEVPVRHTQALIIGCGAAGSAAALRLAREGVRVIMLGAATNPADCNS</sequence>
<evidence type="ECO:0000313" key="3">
    <source>
        <dbReference type="Proteomes" id="UP000285060"/>
    </source>
</evidence>
<accession>A0A418AI48</accession>
<evidence type="ECO:0008006" key="4">
    <source>
        <dbReference type="Google" id="ProtNLM"/>
    </source>
</evidence>
<evidence type="ECO:0000313" key="2">
    <source>
        <dbReference type="EMBL" id="RHY22246.1"/>
    </source>
</evidence>